<feature type="transmembrane region" description="Helical" evidence="1">
    <location>
        <begin position="34"/>
        <end position="54"/>
    </location>
</feature>
<dbReference type="InterPro" id="IPR032111">
    <property type="entry name" value="Clostridium_phage_holin"/>
</dbReference>
<keyword evidence="1" id="KW-0472">Membrane</keyword>
<keyword evidence="3" id="KW-1185">Reference proteome</keyword>
<dbReference type="AlphaFoldDB" id="A0A923I5V2"/>
<name>A0A923I5V2_9FIRM</name>
<evidence type="ECO:0000313" key="3">
    <source>
        <dbReference type="Proteomes" id="UP000659630"/>
    </source>
</evidence>
<gene>
    <name evidence="2" type="ORF">H8S23_05080</name>
</gene>
<sequence length="90" mass="9037">MELNAFGIAGVACITVICYLAALAIKQTPLANKWLPTICGALGAVLGPVCMAWVPDFPAGDPVTAVAVGIVSGLAATGADQLAKQLKKAD</sequence>
<dbReference type="RefSeq" id="WP_186887192.1">
    <property type="nucleotide sequence ID" value="NZ_JACONZ010000001.1"/>
</dbReference>
<organism evidence="2 3">
    <name type="scientific">Anaerofilum hominis</name>
    <dbReference type="NCBI Taxonomy" id="2763016"/>
    <lineage>
        <taxon>Bacteria</taxon>
        <taxon>Bacillati</taxon>
        <taxon>Bacillota</taxon>
        <taxon>Clostridia</taxon>
        <taxon>Eubacteriales</taxon>
        <taxon>Oscillospiraceae</taxon>
        <taxon>Anaerofilum</taxon>
    </lineage>
</organism>
<dbReference type="EMBL" id="JACONZ010000001">
    <property type="protein sequence ID" value="MBC5580870.1"/>
    <property type="molecule type" value="Genomic_DNA"/>
</dbReference>
<dbReference type="Proteomes" id="UP000659630">
    <property type="component" value="Unassembled WGS sequence"/>
</dbReference>
<proteinExistence type="predicted"/>
<keyword evidence="1" id="KW-1133">Transmembrane helix</keyword>
<reference evidence="2" key="1">
    <citation type="submission" date="2020-08" db="EMBL/GenBank/DDBJ databases">
        <title>Genome public.</title>
        <authorList>
            <person name="Liu C."/>
            <person name="Sun Q."/>
        </authorList>
    </citation>
    <scope>NUCLEOTIDE SEQUENCE</scope>
    <source>
        <strain evidence="2">BX8</strain>
    </source>
</reference>
<accession>A0A923I5V2</accession>
<evidence type="ECO:0000256" key="1">
    <source>
        <dbReference type="SAM" id="Phobius"/>
    </source>
</evidence>
<dbReference type="Pfam" id="PF16079">
    <property type="entry name" value="Phage_holin_5_2"/>
    <property type="match status" value="1"/>
</dbReference>
<comment type="caution">
    <text evidence="2">The sequence shown here is derived from an EMBL/GenBank/DDBJ whole genome shotgun (WGS) entry which is preliminary data.</text>
</comment>
<feature type="transmembrane region" description="Helical" evidence="1">
    <location>
        <begin position="6"/>
        <end position="25"/>
    </location>
</feature>
<feature type="transmembrane region" description="Helical" evidence="1">
    <location>
        <begin position="66"/>
        <end position="83"/>
    </location>
</feature>
<protein>
    <submittedName>
        <fullName evidence="2">Phage holin family protein</fullName>
    </submittedName>
</protein>
<evidence type="ECO:0000313" key="2">
    <source>
        <dbReference type="EMBL" id="MBC5580870.1"/>
    </source>
</evidence>
<keyword evidence="1" id="KW-0812">Transmembrane</keyword>